<evidence type="ECO:0000256" key="2">
    <source>
        <dbReference type="SAM" id="Phobius"/>
    </source>
</evidence>
<feature type="transmembrane region" description="Helical" evidence="2">
    <location>
        <begin position="26"/>
        <end position="44"/>
    </location>
</feature>
<reference evidence="3 4" key="1">
    <citation type="submission" date="2014-11" db="EMBL/GenBank/DDBJ databases">
        <authorList>
            <person name="Zhu J."/>
            <person name="Qi W."/>
            <person name="Song R."/>
        </authorList>
    </citation>
    <scope>NUCLEOTIDE SEQUENCE [LARGE SCALE GENOMIC DNA]</scope>
</reference>
<dbReference type="InParanoid" id="A0A0G4EXS4"/>
<name>A0A0G4EXS4_VITBC</name>
<evidence type="ECO:0000256" key="1">
    <source>
        <dbReference type="SAM" id="MobiDB-lite"/>
    </source>
</evidence>
<evidence type="ECO:0000313" key="3">
    <source>
        <dbReference type="EMBL" id="CEM03414.1"/>
    </source>
</evidence>
<organism evidence="3 4">
    <name type="scientific">Vitrella brassicaformis (strain CCMP3155)</name>
    <dbReference type="NCBI Taxonomy" id="1169540"/>
    <lineage>
        <taxon>Eukaryota</taxon>
        <taxon>Sar</taxon>
        <taxon>Alveolata</taxon>
        <taxon>Colpodellida</taxon>
        <taxon>Vitrellaceae</taxon>
        <taxon>Vitrella</taxon>
    </lineage>
</organism>
<keyword evidence="2" id="KW-1133">Transmembrane helix</keyword>
<dbReference type="VEuPathDB" id="CryptoDB:Vbra_13879"/>
<dbReference type="EMBL" id="CDMY01000340">
    <property type="protein sequence ID" value="CEM03414.1"/>
    <property type="molecule type" value="Genomic_DNA"/>
</dbReference>
<feature type="region of interest" description="Disordered" evidence="1">
    <location>
        <begin position="68"/>
        <end position="93"/>
    </location>
</feature>
<protein>
    <submittedName>
        <fullName evidence="3">Uncharacterized protein</fullName>
    </submittedName>
</protein>
<proteinExistence type="predicted"/>
<dbReference type="AlphaFoldDB" id="A0A0G4EXS4"/>
<keyword evidence="2" id="KW-0812">Transmembrane</keyword>
<feature type="compositionally biased region" description="Gly residues" evidence="1">
    <location>
        <begin position="78"/>
        <end position="93"/>
    </location>
</feature>
<accession>A0A0G4EXS4</accession>
<dbReference type="Proteomes" id="UP000041254">
    <property type="component" value="Unassembled WGS sequence"/>
</dbReference>
<keyword evidence="4" id="KW-1185">Reference proteome</keyword>
<keyword evidence="2" id="KW-0472">Membrane</keyword>
<evidence type="ECO:0000313" key="4">
    <source>
        <dbReference type="Proteomes" id="UP000041254"/>
    </source>
</evidence>
<gene>
    <name evidence="3" type="ORF">Vbra_13879</name>
</gene>
<sequence>MKLVLRGGRKAGSLISMGILRRPLKCICYVAILLTLAALLLYAASHISCVSAGMEKVKALIEQYTGQRSDDTLNGEGAAQGGGGGGGLTRRRL</sequence>